<gene>
    <name evidence="2" type="ORF">PsYK624_008140</name>
</gene>
<organism evidence="2 3">
    <name type="scientific">Phanerochaete sordida</name>
    <dbReference type="NCBI Taxonomy" id="48140"/>
    <lineage>
        <taxon>Eukaryota</taxon>
        <taxon>Fungi</taxon>
        <taxon>Dikarya</taxon>
        <taxon>Basidiomycota</taxon>
        <taxon>Agaricomycotina</taxon>
        <taxon>Agaricomycetes</taxon>
        <taxon>Polyporales</taxon>
        <taxon>Phanerochaetaceae</taxon>
        <taxon>Phanerochaete</taxon>
    </lineage>
</organism>
<feature type="region of interest" description="Disordered" evidence="1">
    <location>
        <begin position="1"/>
        <end position="30"/>
    </location>
</feature>
<proteinExistence type="predicted"/>
<reference evidence="2 3" key="1">
    <citation type="submission" date="2021-08" db="EMBL/GenBank/DDBJ databases">
        <title>Draft Genome Sequence of Phanerochaete sordida strain YK-624.</title>
        <authorList>
            <person name="Mori T."/>
            <person name="Dohra H."/>
            <person name="Suzuki T."/>
            <person name="Kawagishi H."/>
            <person name="Hirai H."/>
        </authorList>
    </citation>
    <scope>NUCLEOTIDE SEQUENCE [LARGE SCALE GENOMIC DNA]</scope>
    <source>
        <strain evidence="2 3">YK-624</strain>
    </source>
</reference>
<dbReference type="EMBL" id="BPQB01000001">
    <property type="protein sequence ID" value="GJE84738.1"/>
    <property type="molecule type" value="Genomic_DNA"/>
</dbReference>
<dbReference type="Proteomes" id="UP000703269">
    <property type="component" value="Unassembled WGS sequence"/>
</dbReference>
<protein>
    <submittedName>
        <fullName evidence="2">Uncharacterized protein</fullName>
    </submittedName>
</protein>
<dbReference type="AlphaFoldDB" id="A0A9P3FX56"/>
<evidence type="ECO:0000313" key="3">
    <source>
        <dbReference type="Proteomes" id="UP000703269"/>
    </source>
</evidence>
<comment type="caution">
    <text evidence="2">The sequence shown here is derived from an EMBL/GenBank/DDBJ whole genome shotgun (WGS) entry which is preliminary data.</text>
</comment>
<sequence length="106" mass="11527">MQPILSKARAKARIGGSAPASQLGDEAQEDRTVQFEAAAAQIQGRDISTTGPPAFTSHILQLAVYQEYMYRQLWSSAGTSFVRNSRSATIDHYCSKADTSQLFVAT</sequence>
<evidence type="ECO:0000313" key="2">
    <source>
        <dbReference type="EMBL" id="GJE84738.1"/>
    </source>
</evidence>
<accession>A0A9P3FX56</accession>
<evidence type="ECO:0000256" key="1">
    <source>
        <dbReference type="SAM" id="MobiDB-lite"/>
    </source>
</evidence>
<keyword evidence="3" id="KW-1185">Reference proteome</keyword>
<name>A0A9P3FX56_9APHY</name>